<keyword evidence="1" id="KW-1133">Transmembrane helix</keyword>
<sequence>MKGRNNGFYEAFPYKDWQYSYDARNEHENRPSQVRDDRRPQTIISKTYQGRPLIGKIERKSEPAYVCLVDGMQIINVAEWRANHGNQAALEYVLVSYTSEQFNSEEDLLSLHEIGKHAARAAGVDAYWLGCSCLGTEAEIEQNVWRICDVVRSAFSVVVAIAGPMGLTTQTGLPYDLVREWGRRVWTLPELLLTPEQDDIQIYTMNRTLDPSEQLDQCLASPKLRNLRNFPRYWEDDSLVGQLIDHYEGSVILSPLELITTALQCLQNRPTSEYLPGDLSYSLMGLLRQRPNVRKGDSAFQAFARLSLANDSNMLLKRLICLLPRSAYDPWYSLYDHWGATLWDIYPKTQVCGIGENDTIILDGARAASIRWKSFARVILRGNDTTKRWLSRFALTSCGPLLFTGIFMLILTAKVHSNFVAIFGGIQVAVALPIILLSPQMIKDLYLGKVWEAQPWFFGVEGYMSLPELERHLFGADLGRLSWSATGSSLSRHDVLKSQVYENFCEGQDPASCEDIRARIERGLDSQVGEEKVFTLVDTYTMTVTLFSAIKPPVAVLMCGEEGGMQRALLCSYEWTNNTLYRETVLRMETRAYWRTSPVGRVRLGLQTRRKLEEV</sequence>
<protein>
    <recommendedName>
        <fullName evidence="4">3-hydroxyisobutyrate dehydrogenase protein</fullName>
    </recommendedName>
</protein>
<organism evidence="2 3">
    <name type="scientific">Lepraria finkii</name>
    <dbReference type="NCBI Taxonomy" id="1340010"/>
    <lineage>
        <taxon>Eukaryota</taxon>
        <taxon>Fungi</taxon>
        <taxon>Dikarya</taxon>
        <taxon>Ascomycota</taxon>
        <taxon>Pezizomycotina</taxon>
        <taxon>Lecanoromycetes</taxon>
        <taxon>OSLEUM clade</taxon>
        <taxon>Lecanoromycetidae</taxon>
        <taxon>Lecanorales</taxon>
        <taxon>Lecanorineae</taxon>
        <taxon>Stereocaulaceae</taxon>
        <taxon>Lepraria</taxon>
    </lineage>
</organism>
<feature type="transmembrane region" description="Helical" evidence="1">
    <location>
        <begin position="419"/>
        <end position="437"/>
    </location>
</feature>
<keyword evidence="3" id="KW-1185">Reference proteome</keyword>
<proteinExistence type="predicted"/>
<comment type="caution">
    <text evidence="2">The sequence shown here is derived from an EMBL/GenBank/DDBJ whole genome shotgun (WGS) entry which is preliminary data.</text>
</comment>
<evidence type="ECO:0000313" key="2">
    <source>
        <dbReference type="EMBL" id="KAL2057244.1"/>
    </source>
</evidence>
<evidence type="ECO:0008006" key="4">
    <source>
        <dbReference type="Google" id="ProtNLM"/>
    </source>
</evidence>
<keyword evidence="1" id="KW-0812">Transmembrane</keyword>
<feature type="transmembrane region" description="Helical" evidence="1">
    <location>
        <begin position="393"/>
        <end position="413"/>
    </location>
</feature>
<reference evidence="2 3" key="1">
    <citation type="submission" date="2024-09" db="EMBL/GenBank/DDBJ databases">
        <title>Rethinking Asexuality: The Enigmatic Case of Functional Sexual Genes in Lepraria (Stereocaulaceae).</title>
        <authorList>
            <person name="Doellman M."/>
            <person name="Sun Y."/>
            <person name="Barcenas-Pena A."/>
            <person name="Lumbsch H.T."/>
            <person name="Grewe F."/>
        </authorList>
    </citation>
    <scope>NUCLEOTIDE SEQUENCE [LARGE SCALE GENOMIC DNA]</scope>
    <source>
        <strain evidence="2 3">Grewe 0041</strain>
    </source>
</reference>
<accession>A0ABR4BKG0</accession>
<keyword evidence="1" id="KW-0472">Membrane</keyword>
<evidence type="ECO:0000313" key="3">
    <source>
        <dbReference type="Proteomes" id="UP001590951"/>
    </source>
</evidence>
<dbReference type="EMBL" id="JBHFEH010000005">
    <property type="protein sequence ID" value="KAL2057244.1"/>
    <property type="molecule type" value="Genomic_DNA"/>
</dbReference>
<name>A0ABR4BKG0_9LECA</name>
<dbReference type="Proteomes" id="UP001590951">
    <property type="component" value="Unassembled WGS sequence"/>
</dbReference>
<gene>
    <name evidence="2" type="ORF">ABVK25_002297</name>
</gene>
<evidence type="ECO:0000256" key="1">
    <source>
        <dbReference type="SAM" id="Phobius"/>
    </source>
</evidence>